<proteinExistence type="predicted"/>
<feature type="signal peptide" evidence="1">
    <location>
        <begin position="1"/>
        <end position="31"/>
    </location>
</feature>
<protein>
    <recommendedName>
        <fullName evidence="3">DUF4148 domain-containing protein</fullName>
    </recommendedName>
</protein>
<gene>
    <name evidence="2" type="ORF">CTI11_17935</name>
</gene>
<accession>A0A2G7T4J7</accession>
<keyword evidence="1" id="KW-0732">Signal</keyword>
<evidence type="ECO:0008006" key="3">
    <source>
        <dbReference type="Google" id="ProtNLM"/>
    </source>
</evidence>
<feature type="chain" id="PRO_5013721574" description="DUF4148 domain-containing protein" evidence="1">
    <location>
        <begin position="32"/>
        <end position="108"/>
    </location>
</feature>
<name>A0A2G7T4J7_9FLAO</name>
<reference evidence="2" key="1">
    <citation type="submission" date="2017-10" db="EMBL/GenBank/DDBJ databases">
        <title>Chryseobacterium sp. B5 is a hydrocarbonoclastic and plant growth promoting bacterium.</title>
        <authorList>
            <person name="Thijs S."/>
            <person name="Gkorezis P."/>
            <person name="Van Hamme J."/>
        </authorList>
    </citation>
    <scope>NUCLEOTIDE SEQUENCE</scope>
    <source>
        <strain evidence="2">B5</strain>
    </source>
</reference>
<evidence type="ECO:0000313" key="2">
    <source>
        <dbReference type="EMBL" id="PII34862.1"/>
    </source>
</evidence>
<evidence type="ECO:0000256" key="1">
    <source>
        <dbReference type="SAM" id="SignalP"/>
    </source>
</evidence>
<organism evidence="2">
    <name type="scientific">Chryseobacterium sp. B5</name>
    <dbReference type="NCBI Taxonomy" id="2050562"/>
    <lineage>
        <taxon>Bacteria</taxon>
        <taxon>Pseudomonadati</taxon>
        <taxon>Bacteroidota</taxon>
        <taxon>Flavobacteriia</taxon>
        <taxon>Flavobacteriales</taxon>
        <taxon>Weeksellaceae</taxon>
        <taxon>Chryseobacterium group</taxon>
        <taxon>Chryseobacterium</taxon>
    </lineage>
</organism>
<sequence>MSKIASPLIRVSALRTLKFAFLTIAISTCYAANSQESSAANKKEVNSTSRAEVMADLALWRRAGVDRYEVLSTSYGMESEAYRLAHQEYLRLRNGEEFQEELKKAITK</sequence>
<comment type="caution">
    <text evidence="2">The sequence shown here is derived from an EMBL/GenBank/DDBJ whole genome shotgun (WGS) entry which is preliminary data.</text>
</comment>
<dbReference type="EMBL" id="PEKC01000076">
    <property type="protein sequence ID" value="PII34862.1"/>
    <property type="molecule type" value="Genomic_DNA"/>
</dbReference>
<dbReference type="AlphaFoldDB" id="A0A2G7T4J7"/>